<sequence>MQKQVKGFYELMLVTGASANHFEESLSLLRNVRENLLPHLELKNYTFIYYDLGLNESQKGEISRKCRCKVLTFPFHLFPEFCSYLKCYTWKPLIVNAHIAQTQLLFWMDASIRFFSNFRKFERLLDRARFRGLQSGLARHHIPHTTMTRTFHFFGDEPCSYLPYRESSSCFWIFHNEYFVRRSVLEPWAACALDDKCMCPLHVVDPKVVRTMCRRREGLYHYGVCHRFDQSAISMIVAKLYQEKYEHILMPNRREYLEIRRGEKLGRD</sequence>
<proteinExistence type="predicted"/>
<gene>
    <name evidence="2" type="primary">LOC101853419</name>
</gene>
<reference evidence="2" key="1">
    <citation type="submission" date="2025-08" db="UniProtKB">
        <authorList>
            <consortium name="RefSeq"/>
        </authorList>
    </citation>
    <scope>IDENTIFICATION</scope>
</reference>
<keyword evidence="1" id="KW-1185">Reference proteome</keyword>
<dbReference type="RefSeq" id="XP_005089040.3">
    <property type="nucleotide sequence ID" value="XM_005088983.3"/>
</dbReference>
<protein>
    <submittedName>
        <fullName evidence="2">Uncharacterized protein LOC101853419</fullName>
    </submittedName>
</protein>
<dbReference type="InterPro" id="IPR012444">
    <property type="entry name" value="DUF1647"/>
</dbReference>
<dbReference type="Pfam" id="PF07801">
    <property type="entry name" value="DUF1647"/>
    <property type="match status" value="1"/>
</dbReference>
<dbReference type="PANTHER" id="PTHR31389">
    <property type="entry name" value="LD39211P"/>
    <property type="match status" value="1"/>
</dbReference>
<name>A0ABM0JA89_APLCA</name>
<accession>A0ABM0JA89</accession>
<dbReference type="PANTHER" id="PTHR31389:SF4">
    <property type="entry name" value="LD39211P"/>
    <property type="match status" value="1"/>
</dbReference>
<dbReference type="GeneID" id="101853419"/>
<dbReference type="Proteomes" id="UP000694888">
    <property type="component" value="Unplaced"/>
</dbReference>
<evidence type="ECO:0000313" key="2">
    <source>
        <dbReference type="RefSeq" id="XP_005089040.3"/>
    </source>
</evidence>
<evidence type="ECO:0000313" key="1">
    <source>
        <dbReference type="Proteomes" id="UP000694888"/>
    </source>
</evidence>
<organism evidence="1 2">
    <name type="scientific">Aplysia californica</name>
    <name type="common">California sea hare</name>
    <dbReference type="NCBI Taxonomy" id="6500"/>
    <lineage>
        <taxon>Eukaryota</taxon>
        <taxon>Metazoa</taxon>
        <taxon>Spiralia</taxon>
        <taxon>Lophotrochozoa</taxon>
        <taxon>Mollusca</taxon>
        <taxon>Gastropoda</taxon>
        <taxon>Heterobranchia</taxon>
        <taxon>Euthyneura</taxon>
        <taxon>Tectipleura</taxon>
        <taxon>Aplysiida</taxon>
        <taxon>Aplysioidea</taxon>
        <taxon>Aplysiidae</taxon>
        <taxon>Aplysia</taxon>
    </lineage>
</organism>